<reference evidence="3" key="1">
    <citation type="submission" date="2016-06" db="EMBL/GenBank/DDBJ databases">
        <authorList>
            <person name="Petersen J."/>
            <person name="Sayavedra L."/>
        </authorList>
    </citation>
    <scope>NUCLEOTIDE SEQUENCE [LARGE SCALE GENOMIC DNA]</scope>
    <source>
        <strain evidence="3">BazSymB</strain>
    </source>
</reference>
<sequence length="42" mass="4523">MSTITLPLCSIFDTPNLELTLVVSIFLSFSPIAISLLKSAPE</sequence>
<name>A0A1H6M0B7_9GAMM</name>
<dbReference type="STRING" id="235205.BAZSYMB_GCONTIG00653_2"/>
<keyword evidence="1" id="KW-0472">Membrane</keyword>
<accession>A0A1H6M0B7</accession>
<keyword evidence="1" id="KW-0812">Transmembrane</keyword>
<evidence type="ECO:0000313" key="2">
    <source>
        <dbReference type="EMBL" id="SEH92207.1"/>
    </source>
</evidence>
<keyword evidence="1" id="KW-1133">Transmembrane helix</keyword>
<dbReference type="AlphaFoldDB" id="A0A1H6M0B7"/>
<proteinExistence type="predicted"/>
<organism evidence="2 3">
    <name type="scientific">Bathymodiolus azoricus thioautotrophic gill symbiont</name>
    <dbReference type="NCBI Taxonomy" id="235205"/>
    <lineage>
        <taxon>Bacteria</taxon>
        <taxon>Pseudomonadati</taxon>
        <taxon>Pseudomonadota</taxon>
        <taxon>Gammaproteobacteria</taxon>
        <taxon>sulfur-oxidizing symbionts</taxon>
    </lineage>
</organism>
<dbReference type="EMBL" id="CVUD02000242">
    <property type="protein sequence ID" value="SEH92207.1"/>
    <property type="molecule type" value="Genomic_DNA"/>
</dbReference>
<feature type="transmembrane region" description="Helical" evidence="1">
    <location>
        <begin position="20"/>
        <end position="37"/>
    </location>
</feature>
<dbReference type="Proteomes" id="UP000198559">
    <property type="component" value="Unassembled WGS sequence"/>
</dbReference>
<gene>
    <name evidence="2" type="ORF">BAZSYMB_GCONTIG00653_2</name>
</gene>
<evidence type="ECO:0000256" key="1">
    <source>
        <dbReference type="SAM" id="Phobius"/>
    </source>
</evidence>
<evidence type="ECO:0000313" key="3">
    <source>
        <dbReference type="Proteomes" id="UP000198559"/>
    </source>
</evidence>
<protein>
    <submittedName>
        <fullName evidence="2">Uncharacterized protein</fullName>
    </submittedName>
</protein>